<dbReference type="InterPro" id="IPR050238">
    <property type="entry name" value="DNA_Rep/Repair_Clamp_Loader"/>
</dbReference>
<dbReference type="PANTHER" id="PTHR11669">
    <property type="entry name" value="REPLICATION FACTOR C / DNA POLYMERASE III GAMMA-TAU SUBUNIT"/>
    <property type="match status" value="1"/>
</dbReference>
<reference evidence="9 10" key="1">
    <citation type="submission" date="2019-03" db="EMBL/GenBank/DDBJ databases">
        <title>Complete genome sequence of Paenisporosarcina antarctica CGMCC 1.6503T.</title>
        <authorList>
            <person name="Rong J.-C."/>
            <person name="Chi N.-Y."/>
            <person name="Zhang Q.-F."/>
        </authorList>
    </citation>
    <scope>NUCLEOTIDE SEQUENCE [LARGE SCALE GENOMIC DNA]</scope>
    <source>
        <strain evidence="9 10">CGMCC 1.6503</strain>
    </source>
</reference>
<dbReference type="GO" id="GO:0009360">
    <property type="term" value="C:DNA polymerase III complex"/>
    <property type="evidence" value="ECO:0007669"/>
    <property type="project" value="InterPro"/>
</dbReference>
<dbReference type="RefSeq" id="WP_134211679.1">
    <property type="nucleotide sequence ID" value="NZ_CP038015.1"/>
</dbReference>
<dbReference type="InterPro" id="IPR004622">
    <property type="entry name" value="DNA_pol_HolB"/>
</dbReference>
<dbReference type="FunFam" id="3.40.50.300:FF:001255">
    <property type="entry name" value="DNA polymerase III subunit delta"/>
    <property type="match status" value="1"/>
</dbReference>
<dbReference type="OrthoDB" id="9810148at2"/>
<evidence type="ECO:0000256" key="6">
    <source>
        <dbReference type="ARBA" id="ARBA00022932"/>
    </source>
</evidence>
<keyword evidence="6" id="KW-0239">DNA-directed DNA polymerase</keyword>
<evidence type="ECO:0000256" key="1">
    <source>
        <dbReference type="ARBA" id="ARBA00012417"/>
    </source>
</evidence>
<sequence>MSENLSDVIKLQPVITKQLQMVFQKNRVAHAYLFEGARGTGKLAVMRSFVKLLLCEQPVENVSCETCRGCRRFESGNHPNLIQVEPDGQDIKKDQMLQLIFEMNKTALEAGRKIYVLHRADRLNISAANTLLKFLEEPEGLVTAFLLTEKPYAILSTIRSRCQIISFPSIPYEERVKVLVDEGLTASMAATVSMLTNDLEESLRLAKDDQFAQVRKTVLKLVEAVETNVHEAMLTVHEDWLPLLKEKEDTEQALDLLLFAYRDLVAVKANSNTLFTYPDFLPFYQQHAHHCSYEHLSNKIEAILKAKQQLHRNMNRTLLMEQLMLNMQEGFSFV</sequence>
<dbReference type="Proteomes" id="UP000294292">
    <property type="component" value="Chromosome"/>
</dbReference>
<dbReference type="PANTHER" id="PTHR11669:SF8">
    <property type="entry name" value="DNA POLYMERASE III SUBUNIT DELTA"/>
    <property type="match status" value="1"/>
</dbReference>
<evidence type="ECO:0000313" key="9">
    <source>
        <dbReference type="EMBL" id="QBP42953.1"/>
    </source>
</evidence>
<dbReference type="Pfam" id="PF09115">
    <property type="entry name" value="DNApol3-delta_C"/>
    <property type="match status" value="1"/>
</dbReference>
<evidence type="ECO:0000256" key="3">
    <source>
        <dbReference type="ARBA" id="ARBA00022679"/>
    </source>
</evidence>
<feature type="domain" description="DNA polymerase III delta subunit C-terminal" evidence="8">
    <location>
        <begin position="241"/>
        <end position="328"/>
    </location>
</feature>
<dbReference type="InterPro" id="IPR027417">
    <property type="entry name" value="P-loop_NTPase"/>
</dbReference>
<gene>
    <name evidence="9" type="primary">holB</name>
    <name evidence="9" type="ORF">E2636_18230</name>
</gene>
<dbReference type="KEGG" id="panc:E2636_18230"/>
<keyword evidence="10" id="KW-1185">Reference proteome</keyword>
<dbReference type="NCBIfam" id="TIGR00678">
    <property type="entry name" value="holB"/>
    <property type="match status" value="1"/>
</dbReference>
<dbReference type="InterPro" id="IPR015199">
    <property type="entry name" value="DNA_pol_III_delta_C"/>
</dbReference>
<dbReference type="GO" id="GO:0008408">
    <property type="term" value="F:3'-5' exonuclease activity"/>
    <property type="evidence" value="ECO:0007669"/>
    <property type="project" value="InterPro"/>
</dbReference>
<dbReference type="GO" id="GO:0006261">
    <property type="term" value="P:DNA-templated DNA replication"/>
    <property type="evidence" value="ECO:0007669"/>
    <property type="project" value="TreeGrafter"/>
</dbReference>
<proteinExistence type="predicted"/>
<keyword evidence="4 9" id="KW-0548">Nucleotidyltransferase</keyword>
<dbReference type="SUPFAM" id="SSF52540">
    <property type="entry name" value="P-loop containing nucleoside triphosphate hydrolases"/>
    <property type="match status" value="1"/>
</dbReference>
<accession>A0A4P7A2H8</accession>
<evidence type="ECO:0000256" key="4">
    <source>
        <dbReference type="ARBA" id="ARBA00022695"/>
    </source>
</evidence>
<dbReference type="GO" id="GO:0003887">
    <property type="term" value="F:DNA-directed DNA polymerase activity"/>
    <property type="evidence" value="ECO:0007669"/>
    <property type="project" value="UniProtKB-KW"/>
</dbReference>
<dbReference type="Gene3D" id="3.40.50.300">
    <property type="entry name" value="P-loop containing nucleotide triphosphate hydrolases"/>
    <property type="match status" value="1"/>
</dbReference>
<dbReference type="Gene3D" id="1.20.272.10">
    <property type="match status" value="1"/>
</dbReference>
<evidence type="ECO:0000256" key="7">
    <source>
        <dbReference type="ARBA" id="ARBA00049244"/>
    </source>
</evidence>
<name>A0A4P7A2H8_9BACL</name>
<dbReference type="Pfam" id="PF13177">
    <property type="entry name" value="DNA_pol3_delta2"/>
    <property type="match status" value="1"/>
</dbReference>
<dbReference type="AlphaFoldDB" id="A0A4P7A2H8"/>
<organism evidence="9 10">
    <name type="scientific">Paenisporosarcina antarctica</name>
    <dbReference type="NCBI Taxonomy" id="417367"/>
    <lineage>
        <taxon>Bacteria</taxon>
        <taxon>Bacillati</taxon>
        <taxon>Bacillota</taxon>
        <taxon>Bacilli</taxon>
        <taxon>Bacillales</taxon>
        <taxon>Caryophanaceae</taxon>
        <taxon>Paenisporosarcina</taxon>
    </lineage>
</organism>
<evidence type="ECO:0000256" key="2">
    <source>
        <dbReference type="ARBA" id="ARBA00014363"/>
    </source>
</evidence>
<evidence type="ECO:0000259" key="8">
    <source>
        <dbReference type="Pfam" id="PF09115"/>
    </source>
</evidence>
<dbReference type="EC" id="2.7.7.7" evidence="1"/>
<keyword evidence="5" id="KW-0235">DNA replication</keyword>
<evidence type="ECO:0000313" key="10">
    <source>
        <dbReference type="Proteomes" id="UP000294292"/>
    </source>
</evidence>
<evidence type="ECO:0000256" key="5">
    <source>
        <dbReference type="ARBA" id="ARBA00022705"/>
    </source>
</evidence>
<comment type="catalytic activity">
    <reaction evidence="7">
        <text>DNA(n) + a 2'-deoxyribonucleoside 5'-triphosphate = DNA(n+1) + diphosphate</text>
        <dbReference type="Rhea" id="RHEA:22508"/>
        <dbReference type="Rhea" id="RHEA-COMP:17339"/>
        <dbReference type="Rhea" id="RHEA-COMP:17340"/>
        <dbReference type="ChEBI" id="CHEBI:33019"/>
        <dbReference type="ChEBI" id="CHEBI:61560"/>
        <dbReference type="ChEBI" id="CHEBI:173112"/>
        <dbReference type="EC" id="2.7.7.7"/>
    </reaction>
</comment>
<dbReference type="GO" id="GO:0003677">
    <property type="term" value="F:DNA binding"/>
    <property type="evidence" value="ECO:0007669"/>
    <property type="project" value="InterPro"/>
</dbReference>
<dbReference type="EMBL" id="CP038015">
    <property type="protein sequence ID" value="QBP42953.1"/>
    <property type="molecule type" value="Genomic_DNA"/>
</dbReference>
<protein>
    <recommendedName>
        <fullName evidence="2">DNA polymerase III subunit delta'</fullName>
        <ecNumber evidence="1">2.7.7.7</ecNumber>
    </recommendedName>
</protein>
<keyword evidence="3 9" id="KW-0808">Transferase</keyword>